<evidence type="ECO:0000313" key="2">
    <source>
        <dbReference type="EMBL" id="KAL3784897.1"/>
    </source>
</evidence>
<dbReference type="PANTHER" id="PTHR33219">
    <property type="entry name" value="YLMG HOMOLOG PROTEIN 2, CHLOROPLASTIC"/>
    <property type="match status" value="1"/>
</dbReference>
<keyword evidence="1" id="KW-0812">Transmembrane</keyword>
<reference evidence="2 3" key="1">
    <citation type="journal article" date="2020" name="G3 (Bethesda)">
        <title>Improved Reference Genome for Cyclotella cryptica CCMP332, a Model for Cell Wall Morphogenesis, Salinity Adaptation, and Lipid Production in Diatoms (Bacillariophyta).</title>
        <authorList>
            <person name="Roberts W.R."/>
            <person name="Downey K.M."/>
            <person name="Ruck E.C."/>
            <person name="Traller J.C."/>
            <person name="Alverson A.J."/>
        </authorList>
    </citation>
    <scope>NUCLEOTIDE SEQUENCE [LARGE SCALE GENOMIC DNA]</scope>
    <source>
        <strain evidence="2 3">CCMP332</strain>
    </source>
</reference>
<feature type="transmembrane region" description="Helical" evidence="1">
    <location>
        <begin position="101"/>
        <end position="125"/>
    </location>
</feature>
<evidence type="ECO:0000313" key="3">
    <source>
        <dbReference type="Proteomes" id="UP001516023"/>
    </source>
</evidence>
<keyword evidence="3" id="KW-1185">Reference proteome</keyword>
<keyword evidence="1" id="KW-0472">Membrane</keyword>
<dbReference type="PANTHER" id="PTHR33219:SF14">
    <property type="entry name" value="PROTEIN COFACTOR ASSEMBLY OF COMPLEX C SUBUNIT B CCB3, CHLOROPLASTIC-RELATED"/>
    <property type="match status" value="1"/>
</dbReference>
<dbReference type="InterPro" id="IPR003425">
    <property type="entry name" value="CCB3/YggT"/>
</dbReference>
<comment type="caution">
    <text evidence="2">The sequence shown here is derived from an EMBL/GenBank/DDBJ whole genome shotgun (WGS) entry which is preliminary data.</text>
</comment>
<feature type="transmembrane region" description="Helical" evidence="1">
    <location>
        <begin position="156"/>
        <end position="178"/>
    </location>
</feature>
<name>A0ABD3PAY3_9STRA</name>
<organism evidence="2 3">
    <name type="scientific">Cyclotella cryptica</name>
    <dbReference type="NCBI Taxonomy" id="29204"/>
    <lineage>
        <taxon>Eukaryota</taxon>
        <taxon>Sar</taxon>
        <taxon>Stramenopiles</taxon>
        <taxon>Ochrophyta</taxon>
        <taxon>Bacillariophyta</taxon>
        <taxon>Coscinodiscophyceae</taxon>
        <taxon>Thalassiosirophycidae</taxon>
        <taxon>Stephanodiscales</taxon>
        <taxon>Stephanodiscaceae</taxon>
        <taxon>Cyclotella</taxon>
    </lineage>
</organism>
<dbReference type="EMBL" id="JABMIG020000227">
    <property type="protein sequence ID" value="KAL3784897.1"/>
    <property type="molecule type" value="Genomic_DNA"/>
</dbReference>
<proteinExistence type="predicted"/>
<accession>A0ABD3PAY3</accession>
<evidence type="ECO:0000256" key="1">
    <source>
        <dbReference type="SAM" id="Phobius"/>
    </source>
</evidence>
<keyword evidence="1" id="KW-1133">Transmembrane helix</keyword>
<dbReference type="Proteomes" id="UP001516023">
    <property type="component" value="Unassembled WGS sequence"/>
</dbReference>
<gene>
    <name evidence="2" type="ORF">HJC23_012500</name>
</gene>
<protein>
    <submittedName>
        <fullName evidence="2">Uncharacterized protein</fullName>
    </submittedName>
</protein>
<sequence length="192" mass="20712">MISTIDNRNTMPRRSSLWPAFAAVLITFPVVCEGFVVPSASVAAKSFCGTVSVKASPVDLYTNVIPPLDAASFISSTNLYSSGAASSSVMLSETEAWVQPLSLVLGPVLSLLSFAMLCRIVLSWYPTANVNELPFNIVVWPTEPLLRLVRGSVPPAFGVDITPVVWLGIFTFLNEILLGQQGLLTMKMKYGI</sequence>
<dbReference type="Pfam" id="PF02325">
    <property type="entry name" value="CCB3_YggT"/>
    <property type="match status" value="1"/>
</dbReference>
<dbReference type="AlphaFoldDB" id="A0ABD3PAY3"/>